<dbReference type="STRING" id="35608.A0A2U1Q616"/>
<dbReference type="Proteomes" id="UP000245207">
    <property type="component" value="Unassembled WGS sequence"/>
</dbReference>
<keyword evidence="2" id="KW-1185">Reference proteome</keyword>
<dbReference type="EMBL" id="PKPP01000385">
    <property type="protein sequence ID" value="PWA93438.1"/>
    <property type="molecule type" value="Genomic_DNA"/>
</dbReference>
<dbReference type="OrthoDB" id="691840at2759"/>
<dbReference type="PANTHER" id="PTHR31509">
    <property type="entry name" value="BPS1-LIKE PROTEIN"/>
    <property type="match status" value="1"/>
</dbReference>
<reference evidence="1 2" key="1">
    <citation type="journal article" date="2018" name="Mol. Plant">
        <title>The genome of Artemisia annua provides insight into the evolution of Asteraceae family and artemisinin biosynthesis.</title>
        <authorList>
            <person name="Shen Q."/>
            <person name="Zhang L."/>
            <person name="Liao Z."/>
            <person name="Wang S."/>
            <person name="Yan T."/>
            <person name="Shi P."/>
            <person name="Liu M."/>
            <person name="Fu X."/>
            <person name="Pan Q."/>
            <person name="Wang Y."/>
            <person name="Lv Z."/>
            <person name="Lu X."/>
            <person name="Zhang F."/>
            <person name="Jiang W."/>
            <person name="Ma Y."/>
            <person name="Chen M."/>
            <person name="Hao X."/>
            <person name="Li L."/>
            <person name="Tang Y."/>
            <person name="Lv G."/>
            <person name="Zhou Y."/>
            <person name="Sun X."/>
            <person name="Brodelius P.E."/>
            <person name="Rose J.K.C."/>
            <person name="Tang K."/>
        </authorList>
    </citation>
    <scope>NUCLEOTIDE SEQUENCE [LARGE SCALE GENOMIC DNA]</scope>
    <source>
        <strain evidence="2">cv. Huhao1</strain>
        <tissue evidence="1">Leaf</tissue>
    </source>
</reference>
<dbReference type="AlphaFoldDB" id="A0A2U1Q616"/>
<comment type="caution">
    <text evidence="1">The sequence shown here is derived from an EMBL/GenBank/DDBJ whole genome shotgun (WGS) entry which is preliminary data.</text>
</comment>
<proteinExistence type="predicted"/>
<organism evidence="1 2">
    <name type="scientific">Artemisia annua</name>
    <name type="common">Sweet wormwood</name>
    <dbReference type="NCBI Taxonomy" id="35608"/>
    <lineage>
        <taxon>Eukaryota</taxon>
        <taxon>Viridiplantae</taxon>
        <taxon>Streptophyta</taxon>
        <taxon>Embryophyta</taxon>
        <taxon>Tracheophyta</taxon>
        <taxon>Spermatophyta</taxon>
        <taxon>Magnoliopsida</taxon>
        <taxon>eudicotyledons</taxon>
        <taxon>Gunneridae</taxon>
        <taxon>Pentapetalae</taxon>
        <taxon>asterids</taxon>
        <taxon>campanulids</taxon>
        <taxon>Asterales</taxon>
        <taxon>Asteraceae</taxon>
        <taxon>Asteroideae</taxon>
        <taxon>Anthemideae</taxon>
        <taxon>Artemisiinae</taxon>
        <taxon>Artemisia</taxon>
    </lineage>
</organism>
<name>A0A2U1Q616_ARTAN</name>
<protein>
    <recommendedName>
        <fullName evidence="3">BYPASS-related protein</fullName>
    </recommendedName>
</protein>
<gene>
    <name evidence="1" type="ORF">CTI12_AA070320</name>
</gene>
<accession>A0A2U1Q616</accession>
<sequence length="307" mass="35493">MTTTTSVNDFYSFLTQGLDNLLRASHSKKFMSIMFLQHVISSLQSFHSQLTLVVQKLHLPVGEKWLDEYMDESTRLWEVCHVLKTGISNMESYYTTCFNITTSLENQPLVHHQLSHHVVRAINVYHRVRVGLEEENRSLMETRIQPLLIKFDKNFSMETKFNGFNGFRGVLYAFKNTNSLLLMILLSGLVYSSSETSVSNSRNDDIVSYNEEQMSFGSGIMVTAMRLYERMKENEDGTMGILLNEFQNTIHATDELITDDFAKRVEKIKNYFEVLKSGAENVIMQLDDFFDEIVESRQKLLDLCTHS</sequence>
<evidence type="ECO:0000313" key="2">
    <source>
        <dbReference type="Proteomes" id="UP000245207"/>
    </source>
</evidence>
<evidence type="ECO:0008006" key="3">
    <source>
        <dbReference type="Google" id="ProtNLM"/>
    </source>
</evidence>
<evidence type="ECO:0000313" key="1">
    <source>
        <dbReference type="EMBL" id="PWA93438.1"/>
    </source>
</evidence>